<dbReference type="InterPro" id="IPR036390">
    <property type="entry name" value="WH_DNA-bd_sf"/>
</dbReference>
<keyword evidence="6" id="KW-1185">Reference proteome</keyword>
<reference evidence="5 6" key="1">
    <citation type="submission" date="2023-07" db="EMBL/GenBank/DDBJ databases">
        <title>Sequencing the genomes of 1000 actinobacteria strains.</title>
        <authorList>
            <person name="Klenk H.-P."/>
        </authorList>
    </citation>
    <scope>NUCLEOTIDE SEQUENCE [LARGE SCALE GENOMIC DNA]</scope>
    <source>
        <strain evidence="5 6">DSM 46740</strain>
    </source>
</reference>
<dbReference type="PROSITE" id="PS01117">
    <property type="entry name" value="HTH_MARR_1"/>
    <property type="match status" value="1"/>
</dbReference>
<dbReference type="Proteomes" id="UP001225356">
    <property type="component" value="Unassembled WGS sequence"/>
</dbReference>
<keyword evidence="1" id="KW-0805">Transcription regulation</keyword>
<evidence type="ECO:0000256" key="1">
    <source>
        <dbReference type="ARBA" id="ARBA00023015"/>
    </source>
</evidence>
<dbReference type="InterPro" id="IPR023187">
    <property type="entry name" value="Tscrpt_reg_MarR-type_CS"/>
</dbReference>
<gene>
    <name evidence="5" type="ORF">J2853_008229</name>
</gene>
<proteinExistence type="predicted"/>
<dbReference type="PROSITE" id="PS50995">
    <property type="entry name" value="HTH_MARR_2"/>
    <property type="match status" value="1"/>
</dbReference>
<accession>A0ABT9QRV0</accession>
<keyword evidence="3" id="KW-0804">Transcription</keyword>
<sequence length="171" mass="19417">MSESLDHVARIQREWARERPDVDVSPQGVIGRLHRLAGHLTEQLTVVYRRHGLGEGEFDVLAALRRAGEPFERAPGELAAFTMVTTGAMTKRIDRLERDGLVTRRLNTTDGRGRVVALTAAGRKLIDQAFTEHMRNERRLLDELTPEEVRQFESLLIVWLGRFEAPLQPEA</sequence>
<evidence type="ECO:0000259" key="4">
    <source>
        <dbReference type="PROSITE" id="PS50995"/>
    </source>
</evidence>
<evidence type="ECO:0000256" key="3">
    <source>
        <dbReference type="ARBA" id="ARBA00023163"/>
    </source>
</evidence>
<protein>
    <submittedName>
        <fullName evidence="5">DNA-binding MarR family transcriptional regulator</fullName>
    </submittedName>
</protein>
<name>A0ABT9QRV0_9ACTN</name>
<comment type="caution">
    <text evidence="5">The sequence shown here is derived from an EMBL/GenBank/DDBJ whole genome shotgun (WGS) entry which is preliminary data.</text>
</comment>
<dbReference type="SUPFAM" id="SSF46785">
    <property type="entry name" value="Winged helix' DNA-binding domain"/>
    <property type="match status" value="1"/>
</dbReference>
<dbReference type="EMBL" id="JAUSQU010000001">
    <property type="protein sequence ID" value="MDP9849018.1"/>
    <property type="molecule type" value="Genomic_DNA"/>
</dbReference>
<dbReference type="PRINTS" id="PR00598">
    <property type="entry name" value="HTHMARR"/>
</dbReference>
<evidence type="ECO:0000313" key="5">
    <source>
        <dbReference type="EMBL" id="MDP9849018.1"/>
    </source>
</evidence>
<dbReference type="GO" id="GO:0003677">
    <property type="term" value="F:DNA binding"/>
    <property type="evidence" value="ECO:0007669"/>
    <property type="project" value="UniProtKB-KW"/>
</dbReference>
<organism evidence="5 6">
    <name type="scientific">Streptosporangium lutulentum</name>
    <dbReference type="NCBI Taxonomy" id="1461250"/>
    <lineage>
        <taxon>Bacteria</taxon>
        <taxon>Bacillati</taxon>
        <taxon>Actinomycetota</taxon>
        <taxon>Actinomycetes</taxon>
        <taxon>Streptosporangiales</taxon>
        <taxon>Streptosporangiaceae</taxon>
        <taxon>Streptosporangium</taxon>
    </lineage>
</organism>
<dbReference type="InterPro" id="IPR036388">
    <property type="entry name" value="WH-like_DNA-bd_sf"/>
</dbReference>
<dbReference type="RefSeq" id="WP_307566637.1">
    <property type="nucleotide sequence ID" value="NZ_JAUSQU010000001.1"/>
</dbReference>
<dbReference type="PANTHER" id="PTHR42756:SF1">
    <property type="entry name" value="TRANSCRIPTIONAL REPRESSOR OF EMRAB OPERON"/>
    <property type="match status" value="1"/>
</dbReference>
<dbReference type="Pfam" id="PF12802">
    <property type="entry name" value="MarR_2"/>
    <property type="match status" value="1"/>
</dbReference>
<dbReference type="Gene3D" id="1.10.10.10">
    <property type="entry name" value="Winged helix-like DNA-binding domain superfamily/Winged helix DNA-binding domain"/>
    <property type="match status" value="1"/>
</dbReference>
<dbReference type="PANTHER" id="PTHR42756">
    <property type="entry name" value="TRANSCRIPTIONAL REGULATOR, MARR"/>
    <property type="match status" value="1"/>
</dbReference>
<dbReference type="InterPro" id="IPR000835">
    <property type="entry name" value="HTH_MarR-typ"/>
</dbReference>
<feature type="domain" description="HTH marR-type" evidence="4">
    <location>
        <begin position="26"/>
        <end position="161"/>
    </location>
</feature>
<keyword evidence="2 5" id="KW-0238">DNA-binding</keyword>
<evidence type="ECO:0000256" key="2">
    <source>
        <dbReference type="ARBA" id="ARBA00023125"/>
    </source>
</evidence>
<dbReference type="SMART" id="SM00347">
    <property type="entry name" value="HTH_MARR"/>
    <property type="match status" value="1"/>
</dbReference>
<evidence type="ECO:0000313" key="6">
    <source>
        <dbReference type="Proteomes" id="UP001225356"/>
    </source>
</evidence>